<feature type="compositionally biased region" description="Low complexity" evidence="3">
    <location>
        <begin position="40"/>
        <end position="49"/>
    </location>
</feature>
<feature type="compositionally biased region" description="Polar residues" evidence="3">
    <location>
        <begin position="2069"/>
        <end position="2082"/>
    </location>
</feature>
<evidence type="ECO:0000259" key="4">
    <source>
        <dbReference type="PROSITE" id="PS50009"/>
    </source>
</evidence>
<name>A0A177UA58_9BASI</name>
<feature type="region of interest" description="Disordered" evidence="3">
    <location>
        <begin position="655"/>
        <end position="1093"/>
    </location>
</feature>
<dbReference type="GO" id="GO:0005886">
    <property type="term" value="C:plasma membrane"/>
    <property type="evidence" value="ECO:0007669"/>
    <property type="project" value="TreeGrafter"/>
</dbReference>
<feature type="compositionally biased region" description="Low complexity" evidence="3">
    <location>
        <begin position="1978"/>
        <end position="1990"/>
    </location>
</feature>
<feature type="compositionally biased region" description="Acidic residues" evidence="3">
    <location>
        <begin position="1666"/>
        <end position="1675"/>
    </location>
</feature>
<reference evidence="7" key="1">
    <citation type="submission" date="2016-04" db="EMBL/GenBank/DDBJ databases">
        <authorList>
            <person name="Nguyen H.D."/>
            <person name="Kesanakurti P."/>
            <person name="Cullis J."/>
            <person name="Levesque C.A."/>
            <person name="Hambleton S."/>
        </authorList>
    </citation>
    <scope>NUCLEOTIDE SEQUENCE</scope>
    <source>
        <strain evidence="7">DAOMC 238032</strain>
    </source>
</reference>
<feature type="compositionally biased region" description="Polar residues" evidence="3">
    <location>
        <begin position="1128"/>
        <end position="1137"/>
    </location>
</feature>
<keyword evidence="9" id="KW-1185">Reference proteome</keyword>
<feature type="compositionally biased region" description="Low complexity" evidence="3">
    <location>
        <begin position="1282"/>
        <end position="1300"/>
    </location>
</feature>
<evidence type="ECO:0000313" key="8">
    <source>
        <dbReference type="Proteomes" id="UP000077671"/>
    </source>
</evidence>
<feature type="compositionally biased region" description="Low complexity" evidence="3">
    <location>
        <begin position="876"/>
        <end position="887"/>
    </location>
</feature>
<feature type="compositionally biased region" description="Basic and acidic residues" evidence="3">
    <location>
        <begin position="734"/>
        <end position="744"/>
    </location>
</feature>
<dbReference type="GO" id="GO:0005085">
    <property type="term" value="F:guanyl-nucleotide exchange factor activity"/>
    <property type="evidence" value="ECO:0007669"/>
    <property type="project" value="UniProtKB-KW"/>
</dbReference>
<feature type="compositionally biased region" description="Low complexity" evidence="3">
    <location>
        <begin position="252"/>
        <end position="277"/>
    </location>
</feature>
<sequence length="2673" mass="275426">MSNSFYDSAAWAVSKHTTDQPIHQLTSTPASPNEARTRRGGATAALAALWERSRKSSTTTATAAPTTTTTTTTTTMPTSTSTPTSPNPNADHTSTDSTARLNSIGAGFSSIGQGTVPASFLPTSPQLANAEARARARSFGAPHAHNAAANPKEEGGILTPPMPPPVPALRRSRSHSHHTPPSTSISTNHDEEKTPVLGPTSPASPVLKHSVSEDTGAQLLRRHLNASTSSVVLSPRSSGKASSLYGTDSEVGGPPSSSNNSGIGLGLGLRLRPAGSASLSYDQPSAAMSSSSSSSTLGSGPPLDFSPRTAHVLLAAAPVGRPRGRRSSSASRTSGIAGSSLLSGNRPPSISSAAGAPSSIVNGSGVVSGVGGRSNSVSSTSNLRTRVDILANANSALANHHHHGYAGAGHLLAPSPGPSPSPMVPLSPSAVRVPRARSASTITTSSSIGGSVGHGSVVHSPALQRDREYRGAAAASYYMAESSAGAPVFGDDGPSSSGSGSGLNANANAPHRRSYSGMLDSTGSLDAPFSELARSSSRSPGRSPGRRSHDLGPAYPYRGGGGSGSGSDGRLSSIITPSSGSAGGAYARNKNRLSLPDAGSAGYGSSSTLSLPLRSASPRQVTFSTADLAAGASYSASASASASASGTWYANSPGSGTSGNLYPRSPFASASGNAGRMQPIPATAPPSEDGGSSPRSSVGGGDLVLPDDDGGEAEADGPGAGTVGRVGTGTGTGTERRGERRLRSDSAVLGVSRVAGAGHRGLHGVDSVGSSGSPEQTTLPRSPRLNDILAAGIAGGDTSTSTSTTTSSSLHSPSPSGRNNSPVGGTAGAKAKRRGRKALTEQLKRRSKRMSAHVSSSAGSGGILPPHPSHPPTPRSISGSSALSLSLDPDEGRRGVMSRGEWGFSDPEESDSEGDEDEDGGEGGAEAGAEADADESDVQTSEDQAGDESDSNNKPNATATATATVTTRKHRAYTSPVHKLADASTSTLDFGSQLGSQEGGSGNASRRTSVSGGMGTRTMPPPTSPLLLPSSPVSPRLSASTATASGVFSSSSRNGGARRVVEAQMSPVLPGLDGDSSSNVSPSRTGTSSVTTPRMAVAVLGAESALGVPPSGEQGRTTPVPVNHTPRSRSANGNGLRSPSVLALAGVGTGGEDEDEDAFFDANESGVGVPMSPVPAGRGRALAGSPEMGRVVNTRPRGSTMAGVTRRMVLDGQQASASDRLFGSSRSGGSDSLGSYGNSSTLSLNLDDTGSLVNSSFDVSFSTDPNVDDGARTFSLEDERSLMSASMSAALSGGSSSSSPPGSPTGSKEWDVLRRGAGGSEEEAGSGSPGSAGGGAEFRPLLGGRAGDPLSTATLRQDASLQAKLEGLPMSSADPGAGLVLSRSSDLRDSLDRLGLGLGVGGGSSTDSRSSSSSSASAFGASQQQQQQRPSFMIRTRTGSMLGAAREMPQMPPPLAPVSTGQPMRVYHGVTPIVIESPATPETSTSSTFGGPMEISTGMPSPDLQLVEPRVFGLRPHALDQDTIRGRPRGASMGAVPGPGTTFTPLRPSILRASTSSLTPAPPELPYSPGLSVEMLLSEDEGASGSSGGGGAHRRSGSSGRTGGVDGSSSSHHHNNSHSHSRDRAMSAGISDRTTNTSHSRSAHSRAATDVSGSDTSVSSAHEADPDPDLEMSDVPEAEVPNFARRGSSRNGKEKSLAFHPSVMAGSMSSSASSSGGGAGLIPDGMEGGGAASVSIKNRARARSLGVASQAIISLTPTPGQTAAASAGSSSSAAGVTTRSRSGSTASLHRQAQLPLRSSASFVLAVVGHRSAGKSTVIKKGLKQYGLSKPNSLSEKVTSYSTMCLVDHSERTIEVLEIDAAVLLNGPTKRFSWPKFLPSIDAVILCYDASEVSSFRSMSELLENFSVHGVRTVMLACKSDVEPKALNPYYASEMAAMYNVGLAECTSHTEEGRKRMRNCFSYLVKGVAKARAGKSGGRSVASRQASQVAARESDPVGADGLSSGAVPAQLSMAMNSAEVGRMRGYSVPNVRHTGSMKIGAGMVTDGGHDAASRAIREGGEAFQPVRKLSSATNDSEPMSMSNSDDEGSSDQRHRSMMLNAQLGLQSAKSAGGYVSVDELYDKFFYSAVSNKDPAFATTFMIFYRGFAKPIDLLMQAITRFEVLTTQEKSDEEVIRYSLIRMVTFLREWVQDYPGDLSGPETYPTLMNFFYRLLEHRHCADVVRAAEFSFMAVAGAPDMDAAWSVRLDSHRPSSVAADYPPLNIEPGPGSTPPPLYPGSVLGGSDRSLSVDTAVLPSLDVSHTSPGRPRADSGSVMASPASLAESYSSGAIGGEKGRLTANSVLGRDRSSSAATSASYDRQPSLGSSESNTLLNPGSSIASMSTKVSMMSQDPATVKARVRAASDALLDIEDTKIAQELTVMAWSIFMNIKPRDLLRHALVPPEQRPDGPCMQEIRHFNYISAWIVNMILAQSKLKNRSRLLERFMNVAVRIRNENDYATLYCIIGALESQAIYRLGNTWNAISEKPVLKQYHSLTKLMSHTKSYASYRLALQNSNGRTIPHLGVIYQDLVSISAGNPSKTPLEGSVHWRKFQLMDDDVSNFIACQQCSDAGGHSDPALQQHIMNLPVTAVEDESLMERSKQLEPNATRRTDEAWISAFSRKSRKLFASSSGAT</sequence>
<dbReference type="Proteomes" id="UP000836402">
    <property type="component" value="Unassembled WGS sequence"/>
</dbReference>
<dbReference type="InterPro" id="IPR023578">
    <property type="entry name" value="Ras_GEF_dom_sf"/>
</dbReference>
<dbReference type="PROSITE" id="PS50009">
    <property type="entry name" value="RASGEF_CAT"/>
    <property type="match status" value="1"/>
</dbReference>
<feature type="compositionally biased region" description="Pro residues" evidence="3">
    <location>
        <begin position="415"/>
        <end position="425"/>
    </location>
</feature>
<feature type="compositionally biased region" description="Gly residues" evidence="3">
    <location>
        <begin position="558"/>
        <end position="567"/>
    </location>
</feature>
<feature type="compositionally biased region" description="Polar residues" evidence="3">
    <location>
        <begin position="87"/>
        <end position="101"/>
    </location>
</feature>
<feature type="region of interest" description="Disordered" evidence="3">
    <location>
        <begin position="129"/>
        <end position="210"/>
    </location>
</feature>
<evidence type="ECO:0000259" key="5">
    <source>
        <dbReference type="PROSITE" id="PS50212"/>
    </source>
</evidence>
<evidence type="ECO:0000313" key="6">
    <source>
        <dbReference type="EMBL" id="CAD6936071.1"/>
    </source>
</evidence>
<dbReference type="InterPro" id="IPR027417">
    <property type="entry name" value="P-loop_NTPase"/>
</dbReference>
<feature type="compositionally biased region" description="Low complexity" evidence="3">
    <location>
        <begin position="1218"/>
        <end position="1240"/>
    </location>
</feature>
<feature type="region of interest" description="Disordered" evidence="3">
    <location>
        <begin position="1105"/>
        <end position="1358"/>
    </location>
</feature>
<dbReference type="CDD" id="cd00882">
    <property type="entry name" value="Ras_like_GTPase"/>
    <property type="match status" value="1"/>
</dbReference>
<feature type="region of interest" description="Disordered" evidence="3">
    <location>
        <begin position="226"/>
        <end position="358"/>
    </location>
</feature>
<feature type="compositionally biased region" description="Low complexity" evidence="3">
    <location>
        <begin position="957"/>
        <end position="966"/>
    </location>
</feature>
<feature type="compositionally biased region" description="Polar residues" evidence="3">
    <location>
        <begin position="19"/>
        <end position="31"/>
    </location>
</feature>
<feature type="compositionally biased region" description="Acidic residues" evidence="3">
    <location>
        <begin position="705"/>
        <end position="715"/>
    </location>
</feature>
<feature type="region of interest" description="Disordered" evidence="3">
    <location>
        <begin position="1522"/>
        <end position="1547"/>
    </location>
</feature>
<feature type="compositionally biased region" description="Gly residues" evidence="3">
    <location>
        <begin position="1715"/>
        <end position="1724"/>
    </location>
</feature>
<feature type="compositionally biased region" description="Low complexity" evidence="3">
    <location>
        <begin position="141"/>
        <end position="150"/>
    </location>
</feature>
<dbReference type="InterPro" id="IPR000651">
    <property type="entry name" value="Ras-like_Gua-exchang_fac_N"/>
</dbReference>
<feature type="compositionally biased region" description="Low complexity" evidence="3">
    <location>
        <begin position="440"/>
        <end position="460"/>
    </location>
</feature>
<reference evidence="6" key="3">
    <citation type="submission" date="2020-10" db="EMBL/GenBank/DDBJ databases">
        <authorList>
            <person name="Sedaghatjoo S."/>
        </authorList>
    </citation>
    <scope>NUCLEOTIDE SEQUENCE</scope>
    <source>
        <strain evidence="6">AZH3</strain>
    </source>
</reference>
<dbReference type="PANTHER" id="PTHR23113:SF348">
    <property type="entry name" value="GUANYL-NUCLEOTIDE EXCHANGE FACTOR RASGEF, PUTATIVE (AFU_ORTHOLOGUE AFUA_1G04700)-RELATED"/>
    <property type="match status" value="1"/>
</dbReference>
<feature type="compositionally biased region" description="Low complexity" evidence="3">
    <location>
        <begin position="489"/>
        <end position="498"/>
    </location>
</feature>
<comment type="caution">
    <text evidence="7">The sequence shown here is derived from an EMBL/GenBank/DDBJ whole genome shotgun (WGS) entry which is preliminary data.</text>
</comment>
<feature type="compositionally biased region" description="Polar residues" evidence="3">
    <location>
        <begin position="1241"/>
        <end position="1265"/>
    </location>
</feature>
<evidence type="ECO:0000256" key="2">
    <source>
        <dbReference type="PROSITE-ProRule" id="PRU00168"/>
    </source>
</evidence>
<dbReference type="Gene3D" id="1.10.840.10">
    <property type="entry name" value="Ras guanine-nucleotide exchange factors catalytic domain"/>
    <property type="match status" value="1"/>
</dbReference>
<dbReference type="PROSITE" id="PS50212">
    <property type="entry name" value="RASGEF_NTER"/>
    <property type="match status" value="1"/>
</dbReference>
<reference evidence="7" key="2">
    <citation type="journal article" date="2019" name="IMA Fungus">
        <title>Genome sequencing and comparison of five Tilletia species to identify candidate genes for the detection of regulated species infecting wheat.</title>
        <authorList>
            <person name="Nguyen H.D.T."/>
            <person name="Sultana T."/>
            <person name="Kesanakurti P."/>
            <person name="Hambleton S."/>
        </authorList>
    </citation>
    <scope>NUCLEOTIDE SEQUENCE</scope>
    <source>
        <strain evidence="7">DAOMC 238032</strain>
    </source>
</reference>
<dbReference type="SMART" id="SM00147">
    <property type="entry name" value="RasGEF"/>
    <property type="match status" value="1"/>
</dbReference>
<dbReference type="PANTHER" id="PTHR23113">
    <property type="entry name" value="GUANINE NUCLEOTIDE EXCHANGE FACTOR"/>
    <property type="match status" value="1"/>
</dbReference>
<evidence type="ECO:0000313" key="9">
    <source>
        <dbReference type="Proteomes" id="UP000836402"/>
    </source>
</evidence>
<feature type="region of interest" description="Disordered" evidence="3">
    <location>
        <begin position="489"/>
        <end position="585"/>
    </location>
</feature>
<feature type="compositionally biased region" description="Polar residues" evidence="3">
    <location>
        <begin position="278"/>
        <end position="288"/>
    </location>
</feature>
<accession>A0A177UA58</accession>
<feature type="compositionally biased region" description="Low complexity" evidence="3">
    <location>
        <begin position="1763"/>
        <end position="1775"/>
    </location>
</feature>
<feature type="region of interest" description="Disordered" evidence="3">
    <location>
        <begin position="1759"/>
        <end position="1792"/>
    </location>
</feature>
<feature type="compositionally biased region" description="Polar residues" evidence="3">
    <location>
        <begin position="2357"/>
        <end position="2376"/>
    </location>
</feature>
<dbReference type="EMBL" id="LWDD02000517">
    <property type="protein sequence ID" value="KAE8259556.1"/>
    <property type="molecule type" value="Genomic_DNA"/>
</dbReference>
<feature type="region of interest" description="Disordered" evidence="3">
    <location>
        <begin position="408"/>
        <end position="464"/>
    </location>
</feature>
<dbReference type="InterPro" id="IPR036964">
    <property type="entry name" value="RASGEF_cat_dom_sf"/>
</dbReference>
<dbReference type="GO" id="GO:0007265">
    <property type="term" value="P:Ras protein signal transduction"/>
    <property type="evidence" value="ECO:0007669"/>
    <property type="project" value="TreeGrafter"/>
</dbReference>
<dbReference type="SUPFAM" id="SSF52540">
    <property type="entry name" value="P-loop containing nucleoside triphosphate hydrolases"/>
    <property type="match status" value="1"/>
</dbReference>
<feature type="region of interest" description="Disordered" evidence="3">
    <location>
        <begin position="2058"/>
        <end position="2092"/>
    </location>
</feature>
<dbReference type="InterPro" id="IPR001895">
    <property type="entry name" value="RASGEF_cat_dom"/>
</dbReference>
<dbReference type="EMBL" id="CAJHJG010003844">
    <property type="protein sequence ID" value="CAD6936071.1"/>
    <property type="molecule type" value="Genomic_DNA"/>
</dbReference>
<feature type="compositionally biased region" description="Gly residues" evidence="3">
    <location>
        <begin position="1327"/>
        <end position="1336"/>
    </location>
</feature>
<feature type="region of interest" description="Disordered" evidence="3">
    <location>
        <begin position="1392"/>
        <end position="1431"/>
    </location>
</feature>
<feature type="compositionally biased region" description="Low complexity" evidence="3">
    <location>
        <begin position="315"/>
        <end position="340"/>
    </location>
</feature>
<feature type="compositionally biased region" description="Acidic residues" evidence="3">
    <location>
        <begin position="906"/>
        <end position="921"/>
    </location>
</feature>
<feature type="region of interest" description="Disordered" evidence="3">
    <location>
        <begin position="15"/>
        <end position="106"/>
    </location>
</feature>
<dbReference type="Pfam" id="PF00618">
    <property type="entry name" value="RasGEF_N"/>
    <property type="match status" value="1"/>
</dbReference>
<organism evidence="7 8">
    <name type="scientific">Tilletia caries</name>
    <name type="common">wheat bunt fungus</name>
    <dbReference type="NCBI Taxonomy" id="13290"/>
    <lineage>
        <taxon>Eukaryota</taxon>
        <taxon>Fungi</taxon>
        <taxon>Dikarya</taxon>
        <taxon>Basidiomycota</taxon>
        <taxon>Ustilaginomycotina</taxon>
        <taxon>Exobasidiomycetes</taxon>
        <taxon>Tilletiales</taxon>
        <taxon>Tilletiaceae</taxon>
        <taxon>Tilletia</taxon>
    </lineage>
</organism>
<feature type="compositionally biased region" description="Polar residues" evidence="3">
    <location>
        <begin position="1777"/>
        <end position="1792"/>
    </location>
</feature>
<gene>
    <name evidence="7" type="ORF">A4X03_0g4061</name>
    <name evidence="6" type="ORF">JKIAZH3_G2472</name>
</gene>
<feature type="domain" description="N-terminal Ras-GEF" evidence="5">
    <location>
        <begin position="2107"/>
        <end position="2233"/>
    </location>
</feature>
<feature type="compositionally biased region" description="Pro residues" evidence="3">
    <location>
        <begin position="865"/>
        <end position="874"/>
    </location>
</feature>
<dbReference type="Pfam" id="PF00617">
    <property type="entry name" value="RasGEF"/>
    <property type="match status" value="1"/>
</dbReference>
<feature type="compositionally biased region" description="Gly residues" evidence="3">
    <location>
        <begin position="718"/>
        <end position="732"/>
    </location>
</feature>
<feature type="domain" description="Ras-GEF" evidence="4">
    <location>
        <begin position="2410"/>
        <end position="2645"/>
    </location>
</feature>
<feature type="region of interest" description="Disordered" evidence="3">
    <location>
        <begin position="1974"/>
        <end position="2002"/>
    </location>
</feature>
<feature type="compositionally biased region" description="Basic and acidic residues" evidence="3">
    <location>
        <begin position="1269"/>
        <end position="1281"/>
    </location>
</feature>
<feature type="compositionally biased region" description="Polar residues" evidence="3">
    <location>
        <begin position="768"/>
        <end position="780"/>
    </location>
</feature>
<evidence type="ECO:0000256" key="3">
    <source>
        <dbReference type="SAM" id="MobiDB-lite"/>
    </source>
</evidence>
<feature type="compositionally biased region" description="Low complexity" evidence="3">
    <location>
        <begin position="347"/>
        <end position="358"/>
    </location>
</feature>
<feature type="compositionally biased region" description="Low complexity" evidence="3">
    <location>
        <begin position="1705"/>
        <end position="1714"/>
    </location>
</feature>
<dbReference type="Gene3D" id="3.40.50.300">
    <property type="entry name" value="P-loop containing nucleotide triphosphate hydrolases"/>
    <property type="match status" value="1"/>
</dbReference>
<dbReference type="InterPro" id="IPR008937">
    <property type="entry name" value="Ras-like_GEF"/>
</dbReference>
<feature type="compositionally biased region" description="Low complexity" evidence="3">
    <location>
        <begin position="798"/>
        <end position="816"/>
    </location>
</feature>
<proteinExistence type="predicted"/>
<feature type="compositionally biased region" description="Polar residues" evidence="3">
    <location>
        <begin position="1041"/>
        <end position="1054"/>
    </location>
</feature>
<evidence type="ECO:0000256" key="1">
    <source>
        <dbReference type="ARBA" id="ARBA00022658"/>
    </source>
</evidence>
<keyword evidence="1 2" id="KW-0344">Guanine-nucleotide releasing factor</keyword>
<feature type="region of interest" description="Disordered" evidence="3">
    <location>
        <begin position="1580"/>
        <end position="1675"/>
    </location>
</feature>
<feature type="region of interest" description="Disordered" evidence="3">
    <location>
        <begin position="2342"/>
        <end position="2376"/>
    </location>
</feature>
<evidence type="ECO:0000313" key="7">
    <source>
        <dbReference type="EMBL" id="KAE8259556.1"/>
    </source>
</evidence>
<dbReference type="SUPFAM" id="SSF48366">
    <property type="entry name" value="Ras GEF"/>
    <property type="match status" value="1"/>
</dbReference>
<protein>
    <submittedName>
        <fullName evidence="7">Uncharacterized protein</fullName>
    </submittedName>
</protein>
<feature type="region of interest" description="Disordered" evidence="3">
    <location>
        <begin position="1705"/>
        <end position="1724"/>
    </location>
</feature>
<dbReference type="Proteomes" id="UP000077671">
    <property type="component" value="Unassembled WGS sequence"/>
</dbReference>
<feature type="region of interest" description="Disordered" evidence="3">
    <location>
        <begin position="2257"/>
        <end position="2281"/>
    </location>
</feature>
<feature type="compositionally biased region" description="Polar residues" evidence="3">
    <location>
        <begin position="1075"/>
        <end position="1092"/>
    </location>
</feature>
<feature type="compositionally biased region" description="Low complexity" evidence="3">
    <location>
        <begin position="1633"/>
        <end position="1661"/>
    </location>
</feature>
<feature type="compositionally biased region" description="Low complexity" evidence="3">
    <location>
        <begin position="1405"/>
        <end position="1428"/>
    </location>
</feature>
<dbReference type="Gene3D" id="1.20.870.10">
    <property type="entry name" value="Son of sevenless (SoS) protein Chain: S domain 1"/>
    <property type="match status" value="1"/>
</dbReference>
<feature type="compositionally biased region" description="Low complexity" evidence="3">
    <location>
        <begin position="1025"/>
        <end position="1040"/>
    </location>
</feature>
<feature type="region of interest" description="Disordered" evidence="3">
    <location>
        <begin position="2297"/>
        <end position="2316"/>
    </location>
</feature>
<feature type="compositionally biased region" description="Low complexity" evidence="3">
    <location>
        <begin position="534"/>
        <end position="543"/>
    </location>
</feature>
<feature type="compositionally biased region" description="Low complexity" evidence="3">
    <location>
        <begin position="56"/>
        <end position="84"/>
    </location>
</feature>
<feature type="compositionally biased region" description="Low complexity" evidence="3">
    <location>
        <begin position="227"/>
        <end position="238"/>
    </location>
</feature>